<sequence length="425" mass="43202">MRDLGDVGNARRLLNVVLHFFVWGSLLACALVFSPPAAAMDQGQAYADVLKQLDEKCAAYSFAGATEIRDVTWTQNGQEGTYAAQGMCYAGGSFQGIMTGAASFTGTCAQRPNRTDFAGNAQGRVCFDGCTYDVTLDLDAGTYLSVPNGSTCKPSDDAPPPSVDSDGDGVPDDQDAFPNDPTETKDSDGDGIGDNSDAAPNDPSNGKDGGEGDEKDNTATGGGDCRAPPACSGDGIACNTNFQMWSARCAVERLGGTVSGNPGNCGASYTCDGNAVGCAQLAVQRAALCAGNGDGDGSGDGSVSGGGDCAHPFVCTGGDPIACAQLRQAQVAKCALVGDGGPPSVVGDDVEASDLFGLSERSSSISFDDGGWLGGRTCPDVSFLSDLPEGREALCNGVSVLAVYMLILGFIHSMWIVGRAVTGGE</sequence>
<dbReference type="EMBL" id="SHMG01000001">
    <property type="protein sequence ID" value="TAA46280.1"/>
    <property type="molecule type" value="Genomic_DNA"/>
</dbReference>
<accession>A0A4Q8M8K2</accession>
<keyword evidence="2" id="KW-0472">Membrane</keyword>
<evidence type="ECO:0000256" key="2">
    <source>
        <dbReference type="SAM" id="Phobius"/>
    </source>
</evidence>
<evidence type="ECO:0000313" key="4">
    <source>
        <dbReference type="Proteomes" id="UP000294164"/>
    </source>
</evidence>
<organism evidence="3 4">
    <name type="scientific">Pseudoxanthomonas winnipegensis</name>
    <dbReference type="NCBI Taxonomy" id="2480810"/>
    <lineage>
        <taxon>Bacteria</taxon>
        <taxon>Pseudomonadati</taxon>
        <taxon>Pseudomonadota</taxon>
        <taxon>Gammaproteobacteria</taxon>
        <taxon>Lysobacterales</taxon>
        <taxon>Lysobacteraceae</taxon>
        <taxon>Pseudoxanthomonas</taxon>
    </lineage>
</organism>
<dbReference type="PROSITE" id="PS51257">
    <property type="entry name" value="PROKAR_LIPOPROTEIN"/>
    <property type="match status" value="1"/>
</dbReference>
<gene>
    <name evidence="3" type="ORF">EA655_00865</name>
</gene>
<dbReference type="OrthoDB" id="5957914at2"/>
<dbReference type="RefSeq" id="WP_130533094.1">
    <property type="nucleotide sequence ID" value="NZ_SHMG01000001.1"/>
</dbReference>
<protein>
    <submittedName>
        <fullName evidence="3">Uncharacterized protein</fullName>
    </submittedName>
</protein>
<evidence type="ECO:0000313" key="3">
    <source>
        <dbReference type="EMBL" id="TAA46280.1"/>
    </source>
</evidence>
<keyword evidence="2" id="KW-0812">Transmembrane</keyword>
<feature type="transmembrane region" description="Helical" evidence="2">
    <location>
        <begin position="12"/>
        <end position="33"/>
    </location>
</feature>
<dbReference type="AlphaFoldDB" id="A0A4Q8M8K2"/>
<evidence type="ECO:0000256" key="1">
    <source>
        <dbReference type="SAM" id="MobiDB-lite"/>
    </source>
</evidence>
<reference evidence="3 4" key="1">
    <citation type="submission" date="2019-02" db="EMBL/GenBank/DDBJ databases">
        <title>WGS of Pseudoxanthomonas species novum from clinical isolates.</title>
        <authorList>
            <person name="Bernier A.-M."/>
            <person name="Bernard K."/>
            <person name="Vachon A."/>
        </authorList>
    </citation>
    <scope>NUCLEOTIDE SEQUENCE [LARGE SCALE GENOMIC DNA]</scope>
    <source>
        <strain evidence="3 4">NML130969</strain>
    </source>
</reference>
<feature type="compositionally biased region" description="Acidic residues" evidence="1">
    <location>
        <begin position="165"/>
        <end position="175"/>
    </location>
</feature>
<dbReference type="Proteomes" id="UP000294164">
    <property type="component" value="Unassembled WGS sequence"/>
</dbReference>
<proteinExistence type="predicted"/>
<keyword evidence="2" id="KW-1133">Transmembrane helix</keyword>
<comment type="caution">
    <text evidence="3">The sequence shown here is derived from an EMBL/GenBank/DDBJ whole genome shotgun (WGS) entry which is preliminary data.</text>
</comment>
<feature type="region of interest" description="Disordered" evidence="1">
    <location>
        <begin position="149"/>
        <end position="221"/>
    </location>
</feature>
<feature type="compositionally biased region" description="Basic and acidic residues" evidence="1">
    <location>
        <begin position="208"/>
        <end position="217"/>
    </location>
</feature>
<name>A0A4Q8M8K2_9GAMM</name>